<dbReference type="EMBL" id="LSGP01000001">
    <property type="protein sequence ID" value="KYZ77993.1"/>
    <property type="molecule type" value="Genomic_DNA"/>
</dbReference>
<accession>A0A154BVE6</accession>
<dbReference type="STRING" id="1794912.AXX12_00150"/>
<comment type="caution">
    <text evidence="3">The sequence shown here is derived from an EMBL/GenBank/DDBJ whole genome shotgun (WGS) entry which is preliminary data.</text>
</comment>
<evidence type="ECO:0000256" key="1">
    <source>
        <dbReference type="SAM" id="MobiDB-lite"/>
    </source>
</evidence>
<dbReference type="OrthoDB" id="1685217at2"/>
<name>A0A154BVE6_ANASB</name>
<dbReference type="Proteomes" id="UP000076268">
    <property type="component" value="Unassembled WGS sequence"/>
</dbReference>
<protein>
    <submittedName>
        <fullName evidence="3">Uncharacterized protein</fullName>
    </submittedName>
</protein>
<dbReference type="RefSeq" id="WP_066236567.1">
    <property type="nucleotide sequence ID" value="NZ_LSGP01000001.1"/>
</dbReference>
<evidence type="ECO:0000313" key="3">
    <source>
        <dbReference type="EMBL" id="KYZ77993.1"/>
    </source>
</evidence>
<evidence type="ECO:0000313" key="4">
    <source>
        <dbReference type="Proteomes" id="UP000076268"/>
    </source>
</evidence>
<reference evidence="3 4" key="1">
    <citation type="submission" date="2016-02" db="EMBL/GenBank/DDBJ databases">
        <title>Anaerosporomusa subterraneum gen. nov., sp. nov., a spore-forming obligate anaerobe isolated from saprolite.</title>
        <authorList>
            <person name="Choi J.K."/>
            <person name="Shah M."/>
            <person name="Yee N."/>
        </authorList>
    </citation>
    <scope>NUCLEOTIDE SEQUENCE [LARGE SCALE GENOMIC DNA]</scope>
    <source>
        <strain evidence="3 4">RU4</strain>
    </source>
</reference>
<evidence type="ECO:0000256" key="2">
    <source>
        <dbReference type="SAM" id="SignalP"/>
    </source>
</evidence>
<organism evidence="3 4">
    <name type="scientific">Anaerosporomusa subterranea</name>
    <dbReference type="NCBI Taxonomy" id="1794912"/>
    <lineage>
        <taxon>Bacteria</taxon>
        <taxon>Bacillati</taxon>
        <taxon>Bacillota</taxon>
        <taxon>Negativicutes</taxon>
        <taxon>Acetonemataceae</taxon>
        <taxon>Anaerosporomusa</taxon>
    </lineage>
</organism>
<keyword evidence="2" id="KW-0732">Signal</keyword>
<feature type="signal peptide" evidence="2">
    <location>
        <begin position="1"/>
        <end position="22"/>
    </location>
</feature>
<gene>
    <name evidence="3" type="ORF">AXX12_00150</name>
</gene>
<keyword evidence="4" id="KW-1185">Reference proteome</keyword>
<proteinExistence type="predicted"/>
<feature type="chain" id="PRO_5007595028" evidence="2">
    <location>
        <begin position="23"/>
        <end position="255"/>
    </location>
</feature>
<feature type="region of interest" description="Disordered" evidence="1">
    <location>
        <begin position="39"/>
        <end position="113"/>
    </location>
</feature>
<dbReference type="AlphaFoldDB" id="A0A154BVE6"/>
<sequence>MKRLVILCLAMFVLTIPSITKAESSVAYRQDIRQDKYRLENQNRDKLEQEKQQREKRERDRQQRDRVERDRQQRDRVERDRQQQDRVERDRQQRERVERDRQQRERVERDRQRDYRHQIERHRDDRGRKGRYDWSHSAYRHDRWRPIAHSSFRSIPFNWHERAGHYAPHHHFEQIHDRHWHDRFPGLRLFRWRDSSGSGFWYNGHHIVDGIMFYNDSDELVSIGFFHNKIFIMLRDDGQNYENHDEFFLSWWIHH</sequence>